<dbReference type="Proteomes" id="UP001303046">
    <property type="component" value="Unassembled WGS sequence"/>
</dbReference>
<evidence type="ECO:0000313" key="2">
    <source>
        <dbReference type="EMBL" id="KAK6757637.1"/>
    </source>
</evidence>
<feature type="region of interest" description="Disordered" evidence="1">
    <location>
        <begin position="725"/>
        <end position="746"/>
    </location>
</feature>
<gene>
    <name evidence="2" type="primary">Necator_chrV.g20240</name>
    <name evidence="2" type="ORF">RB195_015448</name>
</gene>
<feature type="compositionally biased region" description="Polar residues" evidence="1">
    <location>
        <begin position="186"/>
        <end position="213"/>
    </location>
</feature>
<feature type="compositionally biased region" description="Polar residues" evidence="1">
    <location>
        <begin position="232"/>
        <end position="242"/>
    </location>
</feature>
<comment type="caution">
    <text evidence="2">The sequence shown here is derived from an EMBL/GenBank/DDBJ whole genome shotgun (WGS) entry which is preliminary data.</text>
</comment>
<feature type="region of interest" description="Disordered" evidence="1">
    <location>
        <begin position="182"/>
        <end position="274"/>
    </location>
</feature>
<dbReference type="EMBL" id="JAVFWL010000005">
    <property type="protein sequence ID" value="KAK6757637.1"/>
    <property type="molecule type" value="Genomic_DNA"/>
</dbReference>
<keyword evidence="3" id="KW-1185">Reference proteome</keyword>
<evidence type="ECO:0000313" key="3">
    <source>
        <dbReference type="Proteomes" id="UP001303046"/>
    </source>
</evidence>
<evidence type="ECO:0000256" key="1">
    <source>
        <dbReference type="SAM" id="MobiDB-lite"/>
    </source>
</evidence>
<sequence>MVKQLPAPAKDFSSIARRLLLNHNSWENSQLHHRCDLCDRLRSLTAEKLTAPIEKPYEVVKPNKGLVGRPSLGRKTKVIVKRVREFFEELKKQIGELGYGTILNSAAVMTGLACGVSCKTVTRITKGPECKKKSIVDRYTIRKANFKKYGPEWGEVVRHFVHNEFYHQGNVTMVLSAPEQPDRYSLAQSDSDNKESLQQAVPSPTQSSVTYSISPEDDDCKSHLEQIVPPLTRNNDTYTLSQKDSDRKSLLDQTDPPLSPASTTYSLSCDDDESMELLEEPTSSREEVWDRSPTEELNACDLISGAVSQQQGEQKGRCCELCSRIRSLTAERLTAPLEKPYDSLTPRRRVHTSRPAIGRNAKILIRRVRKFFDELKKQLGNEAHGTILSCANVMTVLACGVSANTISRIPRELPEECKVKELEGKNEMQAACFKRFDKEWSVPVRYFVSNLMKHEKYIAIGELHSKLCFAFADFPMSPPMLHAFLGALGTFFSSNQFATMNRDQRRKHRAQKETEWRRIGERARELIPEWIQSKRIKELPVEVTEDVFFPKPQHLGIHYCVVCGLHGKFRLCQHIRRAHPKFEKDSAEFKASTSILVWKVEVVEQVSRGITENMKKAAVDVHKIPCPLTAREYNIYKGFVDQLRAGGIPIHGHYDPPPPELTETDRLMRAMSDLRESIDRRCYTDEPGPSGLDQSYTMQARQAPLVLGSPGSSPPLPRYHMRIVRKKPRMETTSPRLPSLASDSDDDSLEKEEYWVGVICTAVSRARYRKVSSQY</sequence>
<name>A0ABR1E4M3_NECAM</name>
<organism evidence="2 3">
    <name type="scientific">Necator americanus</name>
    <name type="common">Human hookworm</name>
    <dbReference type="NCBI Taxonomy" id="51031"/>
    <lineage>
        <taxon>Eukaryota</taxon>
        <taxon>Metazoa</taxon>
        <taxon>Ecdysozoa</taxon>
        <taxon>Nematoda</taxon>
        <taxon>Chromadorea</taxon>
        <taxon>Rhabditida</taxon>
        <taxon>Rhabditina</taxon>
        <taxon>Rhabditomorpha</taxon>
        <taxon>Strongyloidea</taxon>
        <taxon>Ancylostomatidae</taxon>
        <taxon>Bunostominae</taxon>
        <taxon>Necator</taxon>
    </lineage>
</organism>
<protein>
    <submittedName>
        <fullName evidence="2">Uncharacterized protein</fullName>
    </submittedName>
</protein>
<reference evidence="2 3" key="1">
    <citation type="submission" date="2023-08" db="EMBL/GenBank/DDBJ databases">
        <title>A Necator americanus chromosomal reference genome.</title>
        <authorList>
            <person name="Ilik V."/>
            <person name="Petrzelkova K.J."/>
            <person name="Pardy F."/>
            <person name="Fuh T."/>
            <person name="Niatou-Singa F.S."/>
            <person name="Gouil Q."/>
            <person name="Baker L."/>
            <person name="Ritchie M.E."/>
            <person name="Jex A.R."/>
            <person name="Gazzola D."/>
            <person name="Li H."/>
            <person name="Toshio Fujiwara R."/>
            <person name="Zhan B."/>
            <person name="Aroian R.V."/>
            <person name="Pafco B."/>
            <person name="Schwarz E.M."/>
        </authorList>
    </citation>
    <scope>NUCLEOTIDE SEQUENCE [LARGE SCALE GENOMIC DNA]</scope>
    <source>
        <strain evidence="2 3">Aroian</strain>
        <tissue evidence="2">Whole animal</tissue>
    </source>
</reference>
<accession>A0ABR1E4M3</accession>
<proteinExistence type="predicted"/>